<dbReference type="SUPFAM" id="SSF56801">
    <property type="entry name" value="Acetyl-CoA synthetase-like"/>
    <property type="match status" value="1"/>
</dbReference>
<evidence type="ECO:0000259" key="2">
    <source>
        <dbReference type="Pfam" id="PF00501"/>
    </source>
</evidence>
<dbReference type="SUPFAM" id="SSF53474">
    <property type="entry name" value="alpha/beta-Hydrolases"/>
    <property type="match status" value="1"/>
</dbReference>
<feature type="domain" description="Methyltransferase" evidence="4">
    <location>
        <begin position="654"/>
        <end position="805"/>
    </location>
</feature>
<feature type="region of interest" description="Disordered" evidence="1">
    <location>
        <begin position="1"/>
        <end position="37"/>
    </location>
</feature>
<proteinExistence type="predicted"/>
<dbReference type="InterPro" id="IPR025714">
    <property type="entry name" value="Methyltranfer_dom"/>
</dbReference>
<dbReference type="Pfam" id="PF00501">
    <property type="entry name" value="AMP-binding"/>
    <property type="match status" value="1"/>
</dbReference>
<dbReference type="Gene3D" id="3.40.50.12780">
    <property type="entry name" value="N-terminal domain of ligase-like"/>
    <property type="match status" value="1"/>
</dbReference>
<organism evidence="5">
    <name type="scientific">Hemiselmis andersenii</name>
    <name type="common">Cryptophyte alga</name>
    <dbReference type="NCBI Taxonomy" id="464988"/>
    <lineage>
        <taxon>Eukaryota</taxon>
        <taxon>Cryptophyceae</taxon>
        <taxon>Cryptomonadales</taxon>
        <taxon>Hemiselmidaceae</taxon>
        <taxon>Hemiselmis</taxon>
    </lineage>
</organism>
<dbReference type="SUPFAM" id="SSF53335">
    <property type="entry name" value="S-adenosyl-L-methionine-dependent methyltransferases"/>
    <property type="match status" value="1"/>
</dbReference>
<dbReference type="InterPro" id="IPR045851">
    <property type="entry name" value="AMP-bd_C_sf"/>
</dbReference>
<dbReference type="InterPro" id="IPR029058">
    <property type="entry name" value="AB_hydrolase_fold"/>
</dbReference>
<protein>
    <recommendedName>
        <fullName evidence="6">Carrier domain-containing protein</fullName>
    </recommendedName>
</protein>
<dbReference type="InterPro" id="IPR042099">
    <property type="entry name" value="ANL_N_sf"/>
</dbReference>
<dbReference type="InterPro" id="IPR001031">
    <property type="entry name" value="Thioesterase"/>
</dbReference>
<dbReference type="Gene3D" id="3.40.50.1820">
    <property type="entry name" value="alpha/beta hydrolase"/>
    <property type="match status" value="1"/>
</dbReference>
<dbReference type="Pfam" id="PF13847">
    <property type="entry name" value="Methyltransf_31"/>
    <property type="match status" value="1"/>
</dbReference>
<dbReference type="PANTHER" id="PTHR45527:SF1">
    <property type="entry name" value="FATTY ACID SYNTHASE"/>
    <property type="match status" value="1"/>
</dbReference>
<dbReference type="NCBIfam" id="TIGR01733">
    <property type="entry name" value="AA-adenyl-dom"/>
    <property type="match status" value="1"/>
</dbReference>
<dbReference type="CDD" id="cd02440">
    <property type="entry name" value="AdoMet_MTases"/>
    <property type="match status" value="1"/>
</dbReference>
<dbReference type="EMBL" id="HBFX01011520">
    <property type="protein sequence ID" value="CAD8952256.1"/>
    <property type="molecule type" value="Transcribed_RNA"/>
</dbReference>
<dbReference type="PANTHER" id="PTHR45527">
    <property type="entry name" value="NONRIBOSOMAL PEPTIDE SYNTHETASE"/>
    <property type="match status" value="1"/>
</dbReference>
<gene>
    <name evidence="5" type="ORF">HAND00432_LOCUS6792</name>
</gene>
<dbReference type="InterPro" id="IPR020845">
    <property type="entry name" value="AMP-binding_CS"/>
</dbReference>
<accession>A0A6U4TQC1</accession>
<evidence type="ECO:0000313" key="5">
    <source>
        <dbReference type="EMBL" id="CAD8952256.1"/>
    </source>
</evidence>
<dbReference type="GO" id="GO:0044550">
    <property type="term" value="P:secondary metabolite biosynthetic process"/>
    <property type="evidence" value="ECO:0007669"/>
    <property type="project" value="TreeGrafter"/>
</dbReference>
<dbReference type="Gene3D" id="3.30.300.30">
    <property type="match status" value="1"/>
</dbReference>
<evidence type="ECO:0000259" key="4">
    <source>
        <dbReference type="Pfam" id="PF13847"/>
    </source>
</evidence>
<reference evidence="5" key="1">
    <citation type="submission" date="2021-01" db="EMBL/GenBank/DDBJ databases">
        <authorList>
            <person name="Corre E."/>
            <person name="Pelletier E."/>
            <person name="Niang G."/>
            <person name="Scheremetjew M."/>
            <person name="Finn R."/>
            <person name="Kale V."/>
            <person name="Holt S."/>
            <person name="Cochrane G."/>
            <person name="Meng A."/>
            <person name="Brown T."/>
            <person name="Cohen L."/>
        </authorList>
    </citation>
    <scope>NUCLEOTIDE SEQUENCE</scope>
    <source>
        <strain evidence="5">CCMP644</strain>
    </source>
</reference>
<feature type="domain" description="AMP-dependent synthetase/ligase" evidence="2">
    <location>
        <begin position="81"/>
        <end position="443"/>
    </location>
</feature>
<feature type="domain" description="Thioesterase" evidence="3">
    <location>
        <begin position="1148"/>
        <end position="1359"/>
    </location>
</feature>
<dbReference type="InterPro" id="IPR010071">
    <property type="entry name" value="AA_adenyl_dom"/>
</dbReference>
<dbReference type="PROSITE" id="PS00455">
    <property type="entry name" value="AMP_BINDING"/>
    <property type="match status" value="1"/>
</dbReference>
<dbReference type="GO" id="GO:0031177">
    <property type="term" value="F:phosphopantetheine binding"/>
    <property type="evidence" value="ECO:0007669"/>
    <property type="project" value="TreeGrafter"/>
</dbReference>
<evidence type="ECO:0000256" key="1">
    <source>
        <dbReference type="SAM" id="MobiDB-lite"/>
    </source>
</evidence>
<dbReference type="Gene3D" id="3.40.50.150">
    <property type="entry name" value="Vaccinia Virus protein VP39"/>
    <property type="match status" value="1"/>
</dbReference>
<evidence type="ECO:0008006" key="6">
    <source>
        <dbReference type="Google" id="ProtNLM"/>
    </source>
</evidence>
<name>A0A6U4TQC1_HEMAN</name>
<dbReference type="InterPro" id="IPR000873">
    <property type="entry name" value="AMP-dep_synth/lig_dom"/>
</dbReference>
<dbReference type="GO" id="GO:0005737">
    <property type="term" value="C:cytoplasm"/>
    <property type="evidence" value="ECO:0007669"/>
    <property type="project" value="TreeGrafter"/>
</dbReference>
<evidence type="ECO:0000259" key="3">
    <source>
        <dbReference type="Pfam" id="PF00975"/>
    </source>
</evidence>
<dbReference type="InterPro" id="IPR029063">
    <property type="entry name" value="SAM-dependent_MTases_sf"/>
</dbReference>
<sequence length="1378" mass="148863">MPPVHQTGDAATARNTPVGSAQGPVKGAASGPTAAGSVTHASSLSSMTFSEALTTQATKSANAPCLLDFPGAETASDVMSVSPRVSTHAEVHSLAEKIAAILGAASSGASSSVVAIVLPRSPAMTVAQLAVFKAGLTFAPLDPEWPVERHHGILDELKPLAIITDTEQATPPYERTALVRVDTAGAIKVAPDVAEPLVKKAETKLAGAGGQLPPNECMYIMYTSGSTGRPKGVSVPTAGFWQRTIQALQIQQCSSEDVFLMKTVYTFDVSVPEIWETLVLGATTCVLGPHLHLDAEAILATMNRGNVTASVFVPSLLDLFLDNAEGVIASGRQTRPAKLRYVHCIGEALLRTHHAKLKKVLGSNVKLWNFYGPTEATVDVTTLDCDSADAKVDEDSTTGFSLGFPHKGVTMYITDIQDPTKEMPKGERGEICIGGIQVAMGYLERPELTAERFVPNKLDNTGGNIYRTGDIGRIHPEKGFFEYFGRADRQVKIGGVRLELGEIEGVADEVLQGMVKMVAIEAIDGLLVGVASLMPNHPITAQELNHALADQLPQSHLPSEWMMRRDNLPINAAGKLDHKAITAWIQEKRRIKMWGHIYSTMYEDMSTSNEENADPTMDWAAYFDSFTNLMHTRDVIEEWVRVTCDWVLSYKPQSVLEMGCGKGMLLFKIAPYMPRFTGADISGYALEHVQKVWDAQDPKEHGICTAMQLAEGDAADYTGLVDDGLYDLTLCNGVTMYFPSSTYLYQHLQGAIESTNPGGIVFLGDVRALSHQLLFHMRKLVHIENVSKADVYKAGLASRAKDKDRCYDHHMFYDLLSRGMLPGVAAVEVQIKRGKHSSEFTRYRYDVVLHLSKDRNAEPPAPLPVRQAEGTELMEADAVVAALKAAGPTQDDVVVSRNVVNTRILADVRLLRGEAGDEAKPVEVGVCACGGVEVHELREKLAAAFPDHMSVVTWSKDMPLFSTAGLPVDNVNITHAEHMDVYLVPKSKMHAGLNSIGVEASVSSSIKFGLEDFCNEVPKEDDLAAPAAKKDNTDLDALAHEAQELADSGHPEAAVCGLLAGALGVADMDAKELRSSTLMELGGNSFLAMRIAQKLTNILGGKSVPVFSLLTKTIGSFTDEITGHAAAAGWILDQSAKVDNDNGKRPQFIFFPTAGGSPRVYAATYAEIRSRMPSARCLFVQPPGRDARASEPHETDLKKVMEGVMAGLKGHIQEGAPLIVIGDSLGSCLAWKFVHEYHAKTGVLPNHICVSGNPGPRIASEQLGLGYLAKRSIREESDADLGAFLRKGGADDDIDTIRSLQCDCILYEDFKRGDVPKLNVPATLFRGAQDPIGGPAEDMRVWSEEFSSMTEVVVEDAGHHIYSDQPAFMASKLLALVQ</sequence>
<dbReference type="GO" id="GO:0043041">
    <property type="term" value="P:amino acid activation for nonribosomal peptide biosynthetic process"/>
    <property type="evidence" value="ECO:0007669"/>
    <property type="project" value="TreeGrafter"/>
</dbReference>
<dbReference type="Pfam" id="PF00975">
    <property type="entry name" value="Thioesterase"/>
    <property type="match status" value="1"/>
</dbReference>